<evidence type="ECO:0000256" key="1">
    <source>
        <dbReference type="ARBA" id="ARBA00004741"/>
    </source>
</evidence>
<name>E3GXL3_METFV</name>
<dbReference type="Pfam" id="PF01842">
    <property type="entry name" value="ACT"/>
    <property type="match status" value="1"/>
</dbReference>
<protein>
    <recommendedName>
        <fullName evidence="2">prephenate dehydratase</fullName>
        <ecNumber evidence="2">4.2.1.51</ecNumber>
    </recommendedName>
</protein>
<evidence type="ECO:0000259" key="9">
    <source>
        <dbReference type="PROSITE" id="PS51671"/>
    </source>
</evidence>
<sequence>MKIGYLGPKGTFTEEAAIKLKKFEKCKLLSFDSIVEVLDAVDKNKIDKGVVPIENSIEGSVGITLDLLAFEYNLCIYREIIIPINHCLITNKGVKLSDIEVICSHPHSLAQCRKFIEKLGLKIRSFQSTAAAAKFIKGKLNYAAIAPKRAAKLYNLHVIQENIQDYKNNFTRFIVVAKRDHEFTGDDKTSIVFSLEDKPGRLYEVLKEFAKRNINLTKIESRPLKLGLGRYIFFLDFEGHRKENKIVDVLDAVSKKTHFMKILGSYPISKIYESNSLKK</sequence>
<keyword evidence="3" id="KW-0028">Amino-acid biosynthesis</keyword>
<evidence type="ECO:0000256" key="7">
    <source>
        <dbReference type="ARBA" id="ARBA00047848"/>
    </source>
</evidence>
<dbReference type="GO" id="GO:0004664">
    <property type="term" value="F:prephenate dehydratase activity"/>
    <property type="evidence" value="ECO:0007669"/>
    <property type="project" value="UniProtKB-EC"/>
</dbReference>
<dbReference type="InterPro" id="IPR002912">
    <property type="entry name" value="ACT_dom"/>
</dbReference>
<evidence type="ECO:0000256" key="6">
    <source>
        <dbReference type="ARBA" id="ARBA00023239"/>
    </source>
</evidence>
<proteinExistence type="predicted"/>
<evidence type="ECO:0000313" key="10">
    <source>
        <dbReference type="EMBL" id="ADP77045.1"/>
    </source>
</evidence>
<dbReference type="OrthoDB" id="8755at2157"/>
<gene>
    <name evidence="10" type="ordered locus">Mfer_0242</name>
</gene>
<feature type="domain" description="Prephenate dehydratase" evidence="8">
    <location>
        <begin position="2"/>
        <end position="178"/>
    </location>
</feature>
<dbReference type="PANTHER" id="PTHR21022:SF19">
    <property type="entry name" value="PREPHENATE DEHYDRATASE-RELATED"/>
    <property type="match status" value="1"/>
</dbReference>
<evidence type="ECO:0000256" key="4">
    <source>
        <dbReference type="ARBA" id="ARBA00023141"/>
    </source>
</evidence>
<dbReference type="CDD" id="cd13633">
    <property type="entry name" value="PBP2_Sa-PDT_like"/>
    <property type="match status" value="1"/>
</dbReference>
<dbReference type="CDD" id="cd04905">
    <property type="entry name" value="ACT_CM-PDT"/>
    <property type="match status" value="1"/>
</dbReference>
<dbReference type="EC" id="4.2.1.51" evidence="2"/>
<dbReference type="STRING" id="523846.Mfer_0242"/>
<dbReference type="FunFam" id="3.30.70.260:FF:000012">
    <property type="entry name" value="Prephenate dehydratase"/>
    <property type="match status" value="1"/>
</dbReference>
<dbReference type="GO" id="GO:0009094">
    <property type="term" value="P:L-phenylalanine biosynthetic process"/>
    <property type="evidence" value="ECO:0007669"/>
    <property type="project" value="UniProtKB-KW"/>
</dbReference>
<keyword evidence="11" id="KW-1185">Reference proteome</keyword>
<dbReference type="PROSITE" id="PS51171">
    <property type="entry name" value="PREPHENATE_DEHYDR_3"/>
    <property type="match status" value="1"/>
</dbReference>
<dbReference type="InterPro" id="IPR018528">
    <property type="entry name" value="Preph_deHydtase_CS"/>
</dbReference>
<evidence type="ECO:0000259" key="8">
    <source>
        <dbReference type="PROSITE" id="PS51171"/>
    </source>
</evidence>
<dbReference type="SUPFAM" id="SSF55021">
    <property type="entry name" value="ACT-like"/>
    <property type="match status" value="1"/>
</dbReference>
<evidence type="ECO:0000256" key="2">
    <source>
        <dbReference type="ARBA" id="ARBA00013147"/>
    </source>
</evidence>
<dbReference type="InterPro" id="IPR001086">
    <property type="entry name" value="Preph_deHydtase"/>
</dbReference>
<dbReference type="Gene3D" id="3.30.70.260">
    <property type="match status" value="1"/>
</dbReference>
<accession>E3GXL3</accession>
<dbReference type="GO" id="GO:0005737">
    <property type="term" value="C:cytoplasm"/>
    <property type="evidence" value="ECO:0007669"/>
    <property type="project" value="TreeGrafter"/>
</dbReference>
<comment type="pathway">
    <text evidence="1">Amino-acid biosynthesis; L-phenylalanine biosynthesis; phenylpyruvate from prephenate: step 1/1.</text>
</comment>
<evidence type="ECO:0000313" key="11">
    <source>
        <dbReference type="Proteomes" id="UP000002315"/>
    </source>
</evidence>
<dbReference type="InterPro" id="IPR045865">
    <property type="entry name" value="ACT-like_dom_sf"/>
</dbReference>
<dbReference type="Proteomes" id="UP000002315">
    <property type="component" value="Chromosome"/>
</dbReference>
<dbReference type="PROSITE" id="PS00858">
    <property type="entry name" value="PREPHENATE_DEHYDR_2"/>
    <property type="match status" value="1"/>
</dbReference>
<evidence type="ECO:0000256" key="3">
    <source>
        <dbReference type="ARBA" id="ARBA00022605"/>
    </source>
</evidence>
<organism evidence="10 11">
    <name type="scientific">Methanothermus fervidus (strain ATCC 43054 / DSM 2088 / JCM 10308 / V24 S)</name>
    <dbReference type="NCBI Taxonomy" id="523846"/>
    <lineage>
        <taxon>Archaea</taxon>
        <taxon>Methanobacteriati</taxon>
        <taxon>Methanobacteriota</taxon>
        <taxon>Methanomada group</taxon>
        <taxon>Methanobacteria</taxon>
        <taxon>Methanobacteriales</taxon>
        <taxon>Methanothermaceae</taxon>
        <taxon>Methanothermus</taxon>
    </lineage>
</organism>
<dbReference type="FunFam" id="3.40.190.10:FF:000064">
    <property type="entry name" value="Prephenate dehydratase"/>
    <property type="match status" value="1"/>
</dbReference>
<dbReference type="NCBIfam" id="NF008865">
    <property type="entry name" value="PRK11898.1"/>
    <property type="match status" value="1"/>
</dbReference>
<evidence type="ECO:0000256" key="5">
    <source>
        <dbReference type="ARBA" id="ARBA00023222"/>
    </source>
</evidence>
<dbReference type="AlphaFoldDB" id="E3GXL3"/>
<dbReference type="KEGG" id="mfv:Mfer_0242"/>
<keyword evidence="6 10" id="KW-0456">Lyase</keyword>
<dbReference type="PANTHER" id="PTHR21022">
    <property type="entry name" value="PREPHENATE DEHYDRATASE P PROTEIN"/>
    <property type="match status" value="1"/>
</dbReference>
<dbReference type="FunFam" id="3.40.190.10:FF:000034">
    <property type="entry name" value="Chorismate mutase/prephenate dehydratase"/>
    <property type="match status" value="1"/>
</dbReference>
<feature type="domain" description="ACT" evidence="9">
    <location>
        <begin position="190"/>
        <end position="267"/>
    </location>
</feature>
<dbReference type="EMBL" id="CP002278">
    <property type="protein sequence ID" value="ADP77045.1"/>
    <property type="molecule type" value="Genomic_DNA"/>
</dbReference>
<reference evidence="10 11" key="1">
    <citation type="journal article" date="2010" name="Stand. Genomic Sci.">
        <title>Complete genome sequence of Methanothermus fervidus type strain (V24S).</title>
        <authorList>
            <person name="Anderson I."/>
            <person name="Djao O.D."/>
            <person name="Misra M."/>
            <person name="Chertkov O."/>
            <person name="Nolan M."/>
            <person name="Lucas S."/>
            <person name="Lapidus A."/>
            <person name="Del Rio T.G."/>
            <person name="Tice H."/>
            <person name="Cheng J.F."/>
            <person name="Tapia R."/>
            <person name="Han C."/>
            <person name="Goodwin L."/>
            <person name="Pitluck S."/>
            <person name="Liolios K."/>
            <person name="Ivanova N."/>
            <person name="Mavromatis K."/>
            <person name="Mikhailova N."/>
            <person name="Pati A."/>
            <person name="Brambilla E."/>
            <person name="Chen A."/>
            <person name="Palaniappan K."/>
            <person name="Land M."/>
            <person name="Hauser L."/>
            <person name="Chang Y.J."/>
            <person name="Jeffries C.D."/>
            <person name="Sikorski J."/>
            <person name="Spring S."/>
            <person name="Rohde M."/>
            <person name="Eichinger K."/>
            <person name="Huber H."/>
            <person name="Wirth R."/>
            <person name="Goker M."/>
            <person name="Detter J.C."/>
            <person name="Woyke T."/>
            <person name="Bristow J."/>
            <person name="Eisen J.A."/>
            <person name="Markowitz V."/>
            <person name="Hugenholtz P."/>
            <person name="Klenk H.P."/>
            <person name="Kyrpides N.C."/>
        </authorList>
    </citation>
    <scope>NUCLEOTIDE SEQUENCE [LARGE SCALE GENOMIC DNA]</scope>
    <source>
        <strain evidence="11">ATCC 43054 / DSM 2088 / JCM 10308 / V24 S</strain>
    </source>
</reference>
<dbReference type="HOGENOM" id="CLU_035008_0_2_2"/>
<keyword evidence="4" id="KW-0057">Aromatic amino acid biosynthesis</keyword>
<comment type="catalytic activity">
    <reaction evidence="7">
        <text>prephenate + H(+) = 3-phenylpyruvate + CO2 + H2O</text>
        <dbReference type="Rhea" id="RHEA:21648"/>
        <dbReference type="ChEBI" id="CHEBI:15377"/>
        <dbReference type="ChEBI" id="CHEBI:15378"/>
        <dbReference type="ChEBI" id="CHEBI:16526"/>
        <dbReference type="ChEBI" id="CHEBI:18005"/>
        <dbReference type="ChEBI" id="CHEBI:29934"/>
        <dbReference type="EC" id="4.2.1.51"/>
    </reaction>
</comment>
<dbReference type="Gene3D" id="3.40.190.10">
    <property type="entry name" value="Periplasmic binding protein-like II"/>
    <property type="match status" value="2"/>
</dbReference>
<dbReference type="SUPFAM" id="SSF53850">
    <property type="entry name" value="Periplasmic binding protein-like II"/>
    <property type="match status" value="1"/>
</dbReference>
<keyword evidence="5" id="KW-0584">Phenylalanine biosynthesis</keyword>
<dbReference type="PROSITE" id="PS51671">
    <property type="entry name" value="ACT"/>
    <property type="match status" value="1"/>
</dbReference>
<dbReference type="PROSITE" id="PS00857">
    <property type="entry name" value="PREPHENATE_DEHYDR_1"/>
    <property type="match status" value="1"/>
</dbReference>
<dbReference type="Pfam" id="PF00800">
    <property type="entry name" value="PDT"/>
    <property type="match status" value="1"/>
</dbReference>